<dbReference type="eggNOG" id="COG0411">
    <property type="taxonomic scope" value="Bacteria"/>
</dbReference>
<dbReference type="InterPro" id="IPR003439">
    <property type="entry name" value="ABC_transporter-like_ATP-bd"/>
</dbReference>
<dbReference type="KEGG" id="amim:MIM_c20260"/>
<dbReference type="PROSITE" id="PS50893">
    <property type="entry name" value="ABC_TRANSPORTER_2"/>
    <property type="match status" value="1"/>
</dbReference>
<dbReference type="EMBL" id="CP003915">
    <property type="protein sequence ID" value="AHG64105.1"/>
    <property type="molecule type" value="Genomic_DNA"/>
</dbReference>
<keyword evidence="4 6" id="KW-0067">ATP-binding</keyword>
<keyword evidence="3" id="KW-0547">Nucleotide-binding</keyword>
<dbReference type="InterPro" id="IPR051120">
    <property type="entry name" value="ABC_AA/LPS_Transport"/>
</dbReference>
<evidence type="ECO:0000256" key="4">
    <source>
        <dbReference type="ARBA" id="ARBA00022840"/>
    </source>
</evidence>
<dbReference type="Pfam" id="PF12399">
    <property type="entry name" value="BCA_ABC_TP_C"/>
    <property type="match status" value="1"/>
</dbReference>
<protein>
    <submittedName>
        <fullName evidence="6">Putative high-affinity branched-chain amino acid transport ATP-binding protein BraF</fullName>
    </submittedName>
</protein>
<evidence type="ECO:0000256" key="3">
    <source>
        <dbReference type="ARBA" id="ARBA00022741"/>
    </source>
</evidence>
<dbReference type="InterPro" id="IPR032823">
    <property type="entry name" value="BCA_ABC_TP_C"/>
</dbReference>
<dbReference type="Proteomes" id="UP000019095">
    <property type="component" value="Chromosome"/>
</dbReference>
<keyword evidence="2" id="KW-1003">Cell membrane</keyword>
<dbReference type="AlphaFoldDB" id="W0PFN6"/>
<dbReference type="OrthoDB" id="9779872at2"/>
<dbReference type="GO" id="GO:0005886">
    <property type="term" value="C:plasma membrane"/>
    <property type="evidence" value="ECO:0007669"/>
    <property type="project" value="TreeGrafter"/>
</dbReference>
<organism evidence="6 7">
    <name type="scientific">Advenella mimigardefordensis (strain DSM 17166 / LMG 22922 / DPN7)</name>
    <dbReference type="NCBI Taxonomy" id="1247726"/>
    <lineage>
        <taxon>Bacteria</taxon>
        <taxon>Pseudomonadati</taxon>
        <taxon>Pseudomonadota</taxon>
        <taxon>Betaproteobacteria</taxon>
        <taxon>Burkholderiales</taxon>
        <taxon>Alcaligenaceae</taxon>
    </lineage>
</organism>
<dbReference type="GO" id="GO:0016887">
    <property type="term" value="F:ATP hydrolysis activity"/>
    <property type="evidence" value="ECO:0007669"/>
    <property type="project" value="InterPro"/>
</dbReference>
<dbReference type="SUPFAM" id="SSF52540">
    <property type="entry name" value="P-loop containing nucleoside triphosphate hydrolases"/>
    <property type="match status" value="1"/>
</dbReference>
<reference evidence="6 7" key="1">
    <citation type="journal article" date="2014" name="Microbiology">
        <title>Unravelling the complete genome sequence of Advenella mimigardefordensis strain DPN7T and novel insights in the catabolism of the xenobiotic polythioester precursor 3,3'-dithiodipropionate.</title>
        <authorList>
            <person name="Wubbeler J.H."/>
            <person name="Hiessl S."/>
            <person name="Schuldes J."/>
            <person name="Thurmer A."/>
            <person name="Daniel R."/>
            <person name="Steinbuchel A."/>
        </authorList>
    </citation>
    <scope>NUCLEOTIDE SEQUENCE [LARGE SCALE GENOMIC DNA]</scope>
    <source>
        <strain evidence="7">DSM 17166 / LMG 22922 / DPN7</strain>
    </source>
</reference>
<dbReference type="GO" id="GO:0005524">
    <property type="term" value="F:ATP binding"/>
    <property type="evidence" value="ECO:0007669"/>
    <property type="project" value="UniProtKB-KW"/>
</dbReference>
<dbReference type="RefSeq" id="WP_052342300.1">
    <property type="nucleotide sequence ID" value="NZ_CP003915.1"/>
</dbReference>
<dbReference type="SMART" id="SM00382">
    <property type="entry name" value="AAA"/>
    <property type="match status" value="1"/>
</dbReference>
<dbReference type="PANTHER" id="PTHR45772">
    <property type="entry name" value="CONSERVED COMPONENT OF ABC TRANSPORTER FOR NATURAL AMINO ACIDS-RELATED"/>
    <property type="match status" value="1"/>
</dbReference>
<keyword evidence="2" id="KW-0472">Membrane</keyword>
<evidence type="ECO:0000256" key="1">
    <source>
        <dbReference type="ARBA" id="ARBA00022448"/>
    </source>
</evidence>
<dbReference type="PATRIC" id="fig|1247726.3.peg.2229"/>
<dbReference type="InterPro" id="IPR027417">
    <property type="entry name" value="P-loop_NTPase"/>
</dbReference>
<name>W0PFN6_ADVMD</name>
<feature type="domain" description="ABC transporter" evidence="5">
    <location>
        <begin position="22"/>
        <end position="268"/>
    </location>
</feature>
<evidence type="ECO:0000256" key="2">
    <source>
        <dbReference type="ARBA" id="ARBA00022475"/>
    </source>
</evidence>
<dbReference type="STRING" id="1247726.MIM_c20260"/>
<proteinExistence type="predicted"/>
<sequence length="271" mass="29579">MSVAEIIQQQTVVKNVSADVVVQATGVTKKYGGIAALKGIDLTIHEGEIFGIIGPNGAGKSTLFDILCGIIQPTTGQVQLLGKTIQGMSAHVVARLGVARRFQRTAVFAEATVMQNLLFAAHQSFSHSMLGRFVHSKHWQEERDAFFSRAQEVLGITGLWDDRERIACTLAYGVQRRLAVGLALMPDPKLLFLDEPAAGMDDQDSDSFITLVREVAPGRTVIIVEHDMRVIRKLCHRCLAMADGRPLQRGQPADVLQHPDVIEAYLGAADE</sequence>
<dbReference type="InterPro" id="IPR003593">
    <property type="entry name" value="AAA+_ATPase"/>
</dbReference>
<keyword evidence="7" id="KW-1185">Reference proteome</keyword>
<evidence type="ECO:0000313" key="6">
    <source>
        <dbReference type="EMBL" id="AHG64105.1"/>
    </source>
</evidence>
<keyword evidence="1" id="KW-0813">Transport</keyword>
<evidence type="ECO:0000313" key="7">
    <source>
        <dbReference type="Proteomes" id="UP000019095"/>
    </source>
</evidence>
<dbReference type="HOGENOM" id="CLU_000604_1_2_4"/>
<gene>
    <name evidence="6" type="ORF">MIM_c20260</name>
</gene>
<accession>W0PFN6</accession>
<evidence type="ECO:0000259" key="5">
    <source>
        <dbReference type="PROSITE" id="PS50893"/>
    </source>
</evidence>
<dbReference type="Pfam" id="PF00005">
    <property type="entry name" value="ABC_tran"/>
    <property type="match status" value="1"/>
</dbReference>
<dbReference type="Gene3D" id="3.40.50.300">
    <property type="entry name" value="P-loop containing nucleotide triphosphate hydrolases"/>
    <property type="match status" value="1"/>
</dbReference>
<dbReference type="CDD" id="cd03219">
    <property type="entry name" value="ABC_Mj1267_LivG_branched"/>
    <property type="match status" value="1"/>
</dbReference>